<dbReference type="AlphaFoldDB" id="A0A2H5XF89"/>
<reference evidence="5" key="1">
    <citation type="submission" date="2017-09" db="EMBL/GenBank/DDBJ databases">
        <title>Metaegenomics of thermophilic ammonia-oxidizing enrichment culture.</title>
        <authorList>
            <person name="Kato S."/>
            <person name="Suzuki K."/>
        </authorList>
    </citation>
    <scope>NUCLEOTIDE SEQUENCE [LARGE SCALE GENOMIC DNA]</scope>
</reference>
<dbReference type="EMBL" id="BEHT01000039">
    <property type="protein sequence ID" value="GBC99842.1"/>
    <property type="molecule type" value="Genomic_DNA"/>
</dbReference>
<evidence type="ECO:0000256" key="2">
    <source>
        <dbReference type="ARBA" id="ARBA00022801"/>
    </source>
</evidence>
<gene>
    <name evidence="4" type="ORF">HRbin17_02373</name>
</gene>
<dbReference type="InterPro" id="IPR032506">
    <property type="entry name" value="SGSH_C"/>
</dbReference>
<dbReference type="GO" id="GO:0005737">
    <property type="term" value="C:cytoplasm"/>
    <property type="evidence" value="ECO:0007669"/>
    <property type="project" value="TreeGrafter"/>
</dbReference>
<keyword evidence="1" id="KW-0479">Metal-binding</keyword>
<dbReference type="InterPro" id="IPR017850">
    <property type="entry name" value="Alkaline_phosphatase_core_sf"/>
</dbReference>
<organism evidence="4 5">
    <name type="scientific">Candidatus Fervidibacter japonicus</name>
    <dbReference type="NCBI Taxonomy" id="2035412"/>
    <lineage>
        <taxon>Bacteria</taxon>
        <taxon>Candidatus Fervidibacterota</taxon>
        <taxon>Candidatus Fervidibacter</taxon>
    </lineage>
</organism>
<evidence type="ECO:0000313" key="5">
    <source>
        <dbReference type="Proteomes" id="UP000236173"/>
    </source>
</evidence>
<feature type="domain" description="N-sulphoglucosamine sulphohydrolase C-terminal" evidence="3">
    <location>
        <begin position="4"/>
        <end position="57"/>
    </location>
</feature>
<dbReference type="SUPFAM" id="SSF53649">
    <property type="entry name" value="Alkaline phosphatase-like"/>
    <property type="match status" value="1"/>
</dbReference>
<name>A0A2H5XF89_9BACT</name>
<dbReference type="Pfam" id="PF16347">
    <property type="entry name" value="SGSH_C"/>
    <property type="match status" value="1"/>
</dbReference>
<comment type="caution">
    <text evidence="4">The sequence shown here is derived from an EMBL/GenBank/DDBJ whole genome shotgun (WGS) entry which is preliminary data.</text>
</comment>
<evidence type="ECO:0000313" key="4">
    <source>
        <dbReference type="EMBL" id="GBC99842.1"/>
    </source>
</evidence>
<evidence type="ECO:0000256" key="1">
    <source>
        <dbReference type="ARBA" id="ARBA00022723"/>
    </source>
</evidence>
<proteinExistence type="predicted"/>
<dbReference type="GO" id="GO:0008484">
    <property type="term" value="F:sulfuric ester hydrolase activity"/>
    <property type="evidence" value="ECO:0007669"/>
    <property type="project" value="TreeGrafter"/>
</dbReference>
<evidence type="ECO:0000259" key="3">
    <source>
        <dbReference type="Pfam" id="PF16347"/>
    </source>
</evidence>
<dbReference type="Gene3D" id="3.40.720.10">
    <property type="entry name" value="Alkaline Phosphatase, subunit A"/>
    <property type="match status" value="1"/>
</dbReference>
<dbReference type="GO" id="GO:0046872">
    <property type="term" value="F:metal ion binding"/>
    <property type="evidence" value="ECO:0007669"/>
    <property type="project" value="UniProtKB-KW"/>
</dbReference>
<accession>A0A2H5XF89</accession>
<keyword evidence="2" id="KW-0378">Hydrolase</keyword>
<dbReference type="Proteomes" id="UP000236173">
    <property type="component" value="Unassembled WGS sequence"/>
</dbReference>
<dbReference type="PANTHER" id="PTHR45953">
    <property type="entry name" value="IDURONATE 2-SULFATASE"/>
    <property type="match status" value="1"/>
</dbReference>
<protein>
    <recommendedName>
        <fullName evidence="3">N-sulphoglucosamine sulphohydrolase C-terminal domain-containing protein</fullName>
    </recommendedName>
</protein>
<dbReference type="PANTHER" id="PTHR45953:SF1">
    <property type="entry name" value="IDURONATE 2-SULFATASE"/>
    <property type="match status" value="1"/>
</dbReference>
<sequence length="61" mass="7364">MGASVRTERWRYTEWDEGRLGVELYDHENDPNEWHNLANDPKFADVIKEMKELLKHVPRQL</sequence>